<dbReference type="EMBL" id="JAAQPH010000001">
    <property type="protein sequence ID" value="NIA67171.1"/>
    <property type="molecule type" value="Genomic_DNA"/>
</dbReference>
<gene>
    <name evidence="2" type="ORF">HBA54_01030</name>
</gene>
<dbReference type="Pfam" id="PF13524">
    <property type="entry name" value="Glyco_trans_1_2"/>
    <property type="match status" value="1"/>
</dbReference>
<comment type="caution">
    <text evidence="2">The sequence shown here is derived from an EMBL/GenBank/DDBJ whole genome shotgun (WGS) entry which is preliminary data.</text>
</comment>
<protein>
    <submittedName>
        <fullName evidence="2">Glycosyltransferase family 1 protein</fullName>
    </submittedName>
</protein>
<dbReference type="Proteomes" id="UP000761264">
    <property type="component" value="Unassembled WGS sequence"/>
</dbReference>
<dbReference type="InterPro" id="IPR055259">
    <property type="entry name" value="YkvP/CgeB_Glyco_trans-like"/>
</dbReference>
<reference evidence="2" key="1">
    <citation type="submission" date="2020-03" db="EMBL/GenBank/DDBJ databases">
        <title>Genome of Pelagibius litoralis DSM 21314T.</title>
        <authorList>
            <person name="Wang G."/>
        </authorList>
    </citation>
    <scope>NUCLEOTIDE SEQUENCE</scope>
    <source>
        <strain evidence="2">DSM 21314</strain>
    </source>
</reference>
<sequence>MIVGDLFGGDLADNHYMIMPKLLHGFARAGCAVHAFNDREVARTSTPFRSSAFGRPAANRKLIAVCRRFQPDLLLLGHCELISNETIQSIRGEMENVRVAYRNVDSLDDQPNLDRIRRRAKVVDAIFVTTALPLPTFGSDNTAPSYFIPNPVDQALDGGRCFAHSNQENDLFFALDEGHANTERANLARSIARRQPSLRFDIRGIDGRPSLRGAAYLQALTNARMGLSVSRQNKHYLYASDRMSQYIGNGLLTFVPRSTGFNDLFSEDEVAFFGEREELLDKLTHFEEHDGERRRVAEAGWRAAHAMFASERIAKYIIERSFDQPLSESYPWPTEISNQTAVRPISRSSGDF</sequence>
<evidence type="ECO:0000313" key="2">
    <source>
        <dbReference type="EMBL" id="NIA67171.1"/>
    </source>
</evidence>
<organism evidence="2 3">
    <name type="scientific">Pelagibius litoralis</name>
    <dbReference type="NCBI Taxonomy" id="374515"/>
    <lineage>
        <taxon>Bacteria</taxon>
        <taxon>Pseudomonadati</taxon>
        <taxon>Pseudomonadota</taxon>
        <taxon>Alphaproteobacteria</taxon>
        <taxon>Rhodospirillales</taxon>
        <taxon>Rhodovibrionaceae</taxon>
        <taxon>Pelagibius</taxon>
    </lineage>
</organism>
<keyword evidence="3" id="KW-1185">Reference proteome</keyword>
<feature type="domain" description="Spore protein YkvP/CgeB glycosyl transferase-like" evidence="1">
    <location>
        <begin position="185"/>
        <end position="318"/>
    </location>
</feature>
<accession>A0A967C1I0</accession>
<evidence type="ECO:0000259" key="1">
    <source>
        <dbReference type="Pfam" id="PF13524"/>
    </source>
</evidence>
<proteinExistence type="predicted"/>
<name>A0A967C1I0_9PROT</name>
<dbReference type="RefSeq" id="WP_167220455.1">
    <property type="nucleotide sequence ID" value="NZ_JAAQPH010000001.1"/>
</dbReference>
<evidence type="ECO:0000313" key="3">
    <source>
        <dbReference type="Proteomes" id="UP000761264"/>
    </source>
</evidence>
<dbReference type="AlphaFoldDB" id="A0A967C1I0"/>